<comment type="caution">
    <text evidence="3">The sequence shown here is derived from an EMBL/GenBank/DDBJ whole genome shotgun (WGS) entry which is preliminary data.</text>
</comment>
<evidence type="ECO:0000313" key="4">
    <source>
        <dbReference type="Proteomes" id="UP000187203"/>
    </source>
</evidence>
<keyword evidence="4" id="KW-1185">Reference proteome</keyword>
<gene>
    <name evidence="3" type="ORF">COLO4_09851</name>
</gene>
<sequence length="141" mass="15181">MSKDDCSISSSLVNGATSSDDDHDRSAFAEWLIISIVYGLVSFQLLIAVSVGAVVVSHSGISHFVLHTGSGLAIYIISILLWFIGRGKTVLEAVIFISILAVTLTLYSIFAMIKNLDFSLAAPCCFLILLLISIYVPIQVN</sequence>
<keyword evidence="2" id="KW-1133">Transmembrane helix</keyword>
<feature type="region of interest" description="Disordered" evidence="1">
    <location>
        <begin position="1"/>
        <end position="23"/>
    </location>
</feature>
<reference evidence="4" key="1">
    <citation type="submission" date="2013-09" db="EMBL/GenBank/DDBJ databases">
        <title>Corchorus olitorius genome sequencing.</title>
        <authorList>
            <person name="Alam M."/>
            <person name="Haque M.S."/>
            <person name="Islam M.S."/>
            <person name="Emdad E.M."/>
            <person name="Islam M.M."/>
            <person name="Ahmed B."/>
            <person name="Halim A."/>
            <person name="Hossen Q.M.M."/>
            <person name="Hossain M.Z."/>
            <person name="Ahmed R."/>
            <person name="Khan M.M."/>
            <person name="Islam R."/>
            <person name="Rashid M.M."/>
            <person name="Khan S.A."/>
            <person name="Rahman M.S."/>
            <person name="Alam M."/>
            <person name="Yahiya A.S."/>
            <person name="Khan M.S."/>
            <person name="Azam M.S."/>
            <person name="Haque T."/>
            <person name="Lashkar M.Z.H."/>
            <person name="Akhand A.I."/>
            <person name="Morshed G."/>
            <person name="Roy S."/>
            <person name="Uddin K.S."/>
            <person name="Rabeya T."/>
            <person name="Hossain A.S."/>
            <person name="Chowdhury A."/>
            <person name="Snigdha A.R."/>
            <person name="Mortoza M.S."/>
            <person name="Matin S.A."/>
            <person name="Hoque S.M.E."/>
            <person name="Islam M.K."/>
            <person name="Roy D.K."/>
            <person name="Haider R."/>
            <person name="Moosa M.M."/>
            <person name="Elias S.M."/>
            <person name="Hasan A.M."/>
            <person name="Jahan S."/>
            <person name="Shafiuddin M."/>
            <person name="Mahmood N."/>
            <person name="Shommy N.S."/>
        </authorList>
    </citation>
    <scope>NUCLEOTIDE SEQUENCE [LARGE SCALE GENOMIC DNA]</scope>
    <source>
        <strain evidence="4">cv. O-4</strain>
    </source>
</reference>
<evidence type="ECO:0000256" key="1">
    <source>
        <dbReference type="SAM" id="MobiDB-lite"/>
    </source>
</evidence>
<feature type="transmembrane region" description="Helical" evidence="2">
    <location>
        <begin position="31"/>
        <end position="57"/>
    </location>
</feature>
<evidence type="ECO:0000256" key="2">
    <source>
        <dbReference type="SAM" id="Phobius"/>
    </source>
</evidence>
<dbReference type="STRING" id="93759.A0A1R3KAU0"/>
<feature type="transmembrane region" description="Helical" evidence="2">
    <location>
        <begin position="120"/>
        <end position="138"/>
    </location>
</feature>
<evidence type="ECO:0000313" key="3">
    <source>
        <dbReference type="EMBL" id="OMP04212.1"/>
    </source>
</evidence>
<dbReference type="AlphaFoldDB" id="A0A1R3KAU0"/>
<protein>
    <submittedName>
        <fullName evidence="3">Uncharacterized protein</fullName>
    </submittedName>
</protein>
<dbReference type="EMBL" id="AWUE01014275">
    <property type="protein sequence ID" value="OMP04212.1"/>
    <property type="molecule type" value="Genomic_DNA"/>
</dbReference>
<feature type="compositionally biased region" description="Polar residues" evidence="1">
    <location>
        <begin position="7"/>
        <end position="18"/>
    </location>
</feature>
<feature type="transmembrane region" description="Helical" evidence="2">
    <location>
        <begin position="90"/>
        <end position="113"/>
    </location>
</feature>
<keyword evidence="2" id="KW-0472">Membrane</keyword>
<proteinExistence type="predicted"/>
<organism evidence="3 4">
    <name type="scientific">Corchorus olitorius</name>
    <dbReference type="NCBI Taxonomy" id="93759"/>
    <lineage>
        <taxon>Eukaryota</taxon>
        <taxon>Viridiplantae</taxon>
        <taxon>Streptophyta</taxon>
        <taxon>Embryophyta</taxon>
        <taxon>Tracheophyta</taxon>
        <taxon>Spermatophyta</taxon>
        <taxon>Magnoliopsida</taxon>
        <taxon>eudicotyledons</taxon>
        <taxon>Gunneridae</taxon>
        <taxon>Pentapetalae</taxon>
        <taxon>rosids</taxon>
        <taxon>malvids</taxon>
        <taxon>Malvales</taxon>
        <taxon>Malvaceae</taxon>
        <taxon>Grewioideae</taxon>
        <taxon>Apeibeae</taxon>
        <taxon>Corchorus</taxon>
    </lineage>
</organism>
<keyword evidence="2" id="KW-0812">Transmembrane</keyword>
<feature type="transmembrane region" description="Helical" evidence="2">
    <location>
        <begin position="64"/>
        <end position="84"/>
    </location>
</feature>
<dbReference type="Proteomes" id="UP000187203">
    <property type="component" value="Unassembled WGS sequence"/>
</dbReference>
<name>A0A1R3KAU0_9ROSI</name>
<accession>A0A1R3KAU0</accession>